<keyword evidence="1" id="KW-0732">Signal</keyword>
<evidence type="ECO:0000256" key="1">
    <source>
        <dbReference type="SAM" id="SignalP"/>
    </source>
</evidence>
<dbReference type="Proteomes" id="UP000619078">
    <property type="component" value="Unassembled WGS sequence"/>
</dbReference>
<dbReference type="RefSeq" id="WP_191164895.1">
    <property type="nucleotide sequence ID" value="NZ_JACWMX010000008.1"/>
</dbReference>
<name>A0A926P032_9SPHI</name>
<keyword evidence="4" id="KW-1185">Reference proteome</keyword>
<dbReference type="AlphaFoldDB" id="A0A926P032"/>
<evidence type="ECO:0000313" key="3">
    <source>
        <dbReference type="EMBL" id="MBD1394849.1"/>
    </source>
</evidence>
<evidence type="ECO:0000259" key="2">
    <source>
        <dbReference type="Pfam" id="PF14344"/>
    </source>
</evidence>
<reference evidence="3" key="1">
    <citation type="submission" date="2020-09" db="EMBL/GenBank/DDBJ databases">
        <title>Novel species of Mucilaginibacter isolated from a glacier on the Tibetan Plateau.</title>
        <authorList>
            <person name="Liu Q."/>
            <person name="Xin Y.-H."/>
        </authorList>
    </citation>
    <scope>NUCLEOTIDE SEQUENCE</scope>
    <source>
        <strain evidence="3">ZB1P21</strain>
    </source>
</reference>
<protein>
    <submittedName>
        <fullName evidence="3">DUF4397 domain-containing protein</fullName>
    </submittedName>
</protein>
<dbReference type="PROSITE" id="PS51257">
    <property type="entry name" value="PROKAR_LIPOPROTEIN"/>
    <property type="match status" value="1"/>
</dbReference>
<feature type="domain" description="DUF4397" evidence="2">
    <location>
        <begin position="34"/>
        <end position="145"/>
    </location>
</feature>
<organism evidence="3 4">
    <name type="scientific">Mucilaginibacter glaciei</name>
    <dbReference type="NCBI Taxonomy" id="2772109"/>
    <lineage>
        <taxon>Bacteria</taxon>
        <taxon>Pseudomonadati</taxon>
        <taxon>Bacteroidota</taxon>
        <taxon>Sphingobacteriia</taxon>
        <taxon>Sphingobacteriales</taxon>
        <taxon>Sphingobacteriaceae</taxon>
        <taxon>Mucilaginibacter</taxon>
    </lineage>
</organism>
<gene>
    <name evidence="3" type="ORF">IDJ76_17215</name>
</gene>
<dbReference type="InterPro" id="IPR025510">
    <property type="entry name" value="DUF4397"/>
</dbReference>
<sequence length="222" mass="23851">MNMKLPVLVVVLLAVALASCKKTDDAPTVVQTTNLNVVNAFTDTLNYYVNGTRVNVSSSLYPLGSSGYIGVAVGQQNYDFKRPLSPVVLFNRSLALDSGKTYTLYVAGRSTDLTFTTLDTLQADTANRARIRFVNAAPDAGNLDVMVGDTVKFKVRAFKTATVFLPVNAGLKRIRVYQSGSTIAKIDETRTLIAGRVYTLFTKGKLNGAGDAVLGTGLVVNR</sequence>
<feature type="chain" id="PRO_5037250112" evidence="1">
    <location>
        <begin position="19"/>
        <end position="222"/>
    </location>
</feature>
<dbReference type="EMBL" id="JACWMX010000008">
    <property type="protein sequence ID" value="MBD1394849.1"/>
    <property type="molecule type" value="Genomic_DNA"/>
</dbReference>
<feature type="signal peptide" evidence="1">
    <location>
        <begin position="1"/>
        <end position="18"/>
    </location>
</feature>
<comment type="caution">
    <text evidence="3">The sequence shown here is derived from an EMBL/GenBank/DDBJ whole genome shotgun (WGS) entry which is preliminary data.</text>
</comment>
<accession>A0A926P032</accession>
<proteinExistence type="predicted"/>
<evidence type="ECO:0000313" key="4">
    <source>
        <dbReference type="Proteomes" id="UP000619078"/>
    </source>
</evidence>
<dbReference type="Pfam" id="PF14344">
    <property type="entry name" value="DUF4397"/>
    <property type="match status" value="1"/>
</dbReference>